<accession>A0A1I7T9L4</accession>
<dbReference type="InterPro" id="IPR042936">
    <property type="entry name" value="Nhr-150"/>
</dbReference>
<dbReference type="SUPFAM" id="SSF48508">
    <property type="entry name" value="Nuclear receptor ligand-binding domain"/>
    <property type="match status" value="1"/>
</dbReference>
<dbReference type="SUPFAM" id="SSF57716">
    <property type="entry name" value="Glucocorticoid receptor-like (DNA-binding domain)"/>
    <property type="match status" value="1"/>
</dbReference>
<dbReference type="SMART" id="SM00430">
    <property type="entry name" value="HOLI"/>
    <property type="match status" value="1"/>
</dbReference>
<evidence type="ECO:0000313" key="5">
    <source>
        <dbReference type="Proteomes" id="UP000095282"/>
    </source>
</evidence>
<dbReference type="Proteomes" id="UP000095282">
    <property type="component" value="Unplaced"/>
</dbReference>
<keyword evidence="1" id="KW-0805">Transcription regulation</keyword>
<evidence type="ECO:0000256" key="1">
    <source>
        <dbReference type="ARBA" id="ARBA00023015"/>
    </source>
</evidence>
<dbReference type="STRING" id="1561998.A0A1I7T9L4"/>
<sequence>MTELWSLSNIIIRIVLCIFICNFMNESTNVVIRISESKFPCRLCRMKKCISAGMQPSSEFSDQMKSQKQFILTIEVQGPRDNNSVGQLAIAGSGTFRHVERIEYDIKWKTMDRLFNVVKSREQLELNREITFDKRNIRSDISLYDMTVDYQTDAKMLYKFCETAFPEFKKLPGRDKEILFNNFREKWLTIETALSNIKNNDLFTLYSQSGGYVTSMERFYLDSAKPNSALNEGNVRNLQNVETMAILSMCLWDAGYVNVNDNLANICHAMRKIICRELSAYYEEKESPQNRFFETLDVLNLIERADKKCLEEYQLCEMFDLNMDMRALDISSWQKL</sequence>
<evidence type="ECO:0000256" key="3">
    <source>
        <dbReference type="ARBA" id="ARBA00023170"/>
    </source>
</evidence>
<evidence type="ECO:0000256" key="2">
    <source>
        <dbReference type="ARBA" id="ARBA00023163"/>
    </source>
</evidence>
<dbReference type="Gene3D" id="1.10.565.10">
    <property type="entry name" value="Retinoid X Receptor"/>
    <property type="match status" value="1"/>
</dbReference>
<dbReference type="AlphaFoldDB" id="A0A1I7T9L4"/>
<reference evidence="6" key="1">
    <citation type="submission" date="2016-11" db="UniProtKB">
        <authorList>
            <consortium name="WormBaseParasite"/>
        </authorList>
    </citation>
    <scope>IDENTIFICATION</scope>
</reference>
<keyword evidence="5" id="KW-1185">Reference proteome</keyword>
<evidence type="ECO:0000259" key="4">
    <source>
        <dbReference type="SMART" id="SM00430"/>
    </source>
</evidence>
<dbReference type="InterPro" id="IPR000536">
    <property type="entry name" value="Nucl_hrmn_rcpt_lig-bd"/>
</dbReference>
<dbReference type="InterPro" id="IPR035500">
    <property type="entry name" value="NHR-like_dom_sf"/>
</dbReference>
<dbReference type="PANTHER" id="PTHR46800">
    <property type="entry name" value="NUCLEAR HORMONE RECEPTOR FAMILY-RELATED-RELATED"/>
    <property type="match status" value="1"/>
</dbReference>
<dbReference type="WBParaSite" id="Csp11.Scaffold556.g3775.t1">
    <property type="protein sequence ID" value="Csp11.Scaffold556.g3775.t1"/>
    <property type="gene ID" value="Csp11.Scaffold556.g3775"/>
</dbReference>
<dbReference type="Pfam" id="PF00104">
    <property type="entry name" value="Hormone_recep"/>
    <property type="match status" value="1"/>
</dbReference>
<protein>
    <submittedName>
        <fullName evidence="6">NR LBD domain-containing protein</fullName>
    </submittedName>
</protein>
<keyword evidence="2" id="KW-0804">Transcription</keyword>
<evidence type="ECO:0000313" key="6">
    <source>
        <dbReference type="WBParaSite" id="Csp11.Scaffold556.g3775.t1"/>
    </source>
</evidence>
<organism evidence="5 6">
    <name type="scientific">Caenorhabditis tropicalis</name>
    <dbReference type="NCBI Taxonomy" id="1561998"/>
    <lineage>
        <taxon>Eukaryota</taxon>
        <taxon>Metazoa</taxon>
        <taxon>Ecdysozoa</taxon>
        <taxon>Nematoda</taxon>
        <taxon>Chromadorea</taxon>
        <taxon>Rhabditida</taxon>
        <taxon>Rhabditina</taxon>
        <taxon>Rhabditomorpha</taxon>
        <taxon>Rhabditoidea</taxon>
        <taxon>Rhabditidae</taxon>
        <taxon>Peloderinae</taxon>
        <taxon>Caenorhabditis</taxon>
    </lineage>
</organism>
<name>A0A1I7T9L4_9PELO</name>
<dbReference type="PANTHER" id="PTHR46800:SF3">
    <property type="entry name" value="NUCLEAR HORMONE RECEPTOR FAMILY"/>
    <property type="match status" value="1"/>
</dbReference>
<proteinExistence type="predicted"/>
<feature type="domain" description="NR LBD" evidence="4">
    <location>
        <begin position="148"/>
        <end position="306"/>
    </location>
</feature>
<dbReference type="eggNOG" id="KOG3575">
    <property type="taxonomic scope" value="Eukaryota"/>
</dbReference>
<keyword evidence="3" id="KW-0675">Receptor</keyword>